<evidence type="ECO:0000313" key="1">
    <source>
        <dbReference type="EMBL" id="SDX61218.1"/>
    </source>
</evidence>
<keyword evidence="2" id="KW-1185">Reference proteome</keyword>
<dbReference type="Proteomes" id="UP000199441">
    <property type="component" value="Unassembled WGS sequence"/>
</dbReference>
<protein>
    <submittedName>
        <fullName evidence="1">Uncharacterized protein</fullName>
    </submittedName>
</protein>
<dbReference type="STRING" id="670155.SAMN04488001_0020"/>
<reference evidence="2" key="1">
    <citation type="submission" date="2016-10" db="EMBL/GenBank/DDBJ databases">
        <authorList>
            <person name="Varghese N."/>
            <person name="Submissions S."/>
        </authorList>
    </citation>
    <scope>NUCLEOTIDE SEQUENCE [LARGE SCALE GENOMIC DNA]</scope>
    <source>
        <strain evidence="2">DSM 26922</strain>
    </source>
</reference>
<accession>A0A1H3D526</accession>
<gene>
    <name evidence="1" type="ORF">SAMN04488001_0020</name>
</gene>
<sequence length="112" mass="12727">MIRTLAMVRFLPMLMFCVFLGIAFARVYEAEREKAAQPSLPTPVGHRYAEASFPMKVREELSVVWMEFYNAVIPGLMPIPPEKVEINPNSLEALKQRSTPVYVETMSAAQSY</sequence>
<dbReference type="AlphaFoldDB" id="A0A1H3D526"/>
<evidence type="ECO:0000313" key="2">
    <source>
        <dbReference type="Proteomes" id="UP000199441"/>
    </source>
</evidence>
<organism evidence="1 2">
    <name type="scientific">Litoreibacter albidus</name>
    <dbReference type="NCBI Taxonomy" id="670155"/>
    <lineage>
        <taxon>Bacteria</taxon>
        <taxon>Pseudomonadati</taxon>
        <taxon>Pseudomonadota</taxon>
        <taxon>Alphaproteobacteria</taxon>
        <taxon>Rhodobacterales</taxon>
        <taxon>Roseobacteraceae</taxon>
        <taxon>Litoreibacter</taxon>
    </lineage>
</organism>
<dbReference type="EMBL" id="FNOI01000010">
    <property type="protein sequence ID" value="SDX61218.1"/>
    <property type="molecule type" value="Genomic_DNA"/>
</dbReference>
<dbReference type="RefSeq" id="WP_089948744.1">
    <property type="nucleotide sequence ID" value="NZ_FNOI01000010.1"/>
</dbReference>
<proteinExistence type="predicted"/>
<name>A0A1H3D526_9RHOB</name>